<evidence type="ECO:0000256" key="3">
    <source>
        <dbReference type="ARBA" id="ARBA00023004"/>
    </source>
</evidence>
<proteinExistence type="predicted"/>
<dbReference type="GO" id="GO:0009055">
    <property type="term" value="F:electron transfer activity"/>
    <property type="evidence" value="ECO:0007669"/>
    <property type="project" value="InterPro"/>
</dbReference>
<reference evidence="7 8" key="1">
    <citation type="submission" date="2016-10" db="EMBL/GenBank/DDBJ databases">
        <authorList>
            <person name="de Groot N.N."/>
        </authorList>
    </citation>
    <scope>NUCLEOTIDE SEQUENCE [LARGE SCALE GENOMIC DNA]</scope>
    <source>
        <strain evidence="7 8">DSM 19548</strain>
    </source>
</reference>
<evidence type="ECO:0000259" key="6">
    <source>
        <dbReference type="PROSITE" id="PS51007"/>
    </source>
</evidence>
<dbReference type="Pfam" id="PF00034">
    <property type="entry name" value="Cytochrom_C"/>
    <property type="match status" value="1"/>
</dbReference>
<keyword evidence="8" id="KW-1185">Reference proteome</keyword>
<feature type="signal peptide" evidence="5">
    <location>
        <begin position="1"/>
        <end position="22"/>
    </location>
</feature>
<evidence type="ECO:0000256" key="5">
    <source>
        <dbReference type="SAM" id="SignalP"/>
    </source>
</evidence>
<dbReference type="InterPro" id="IPR036909">
    <property type="entry name" value="Cyt_c-like_dom_sf"/>
</dbReference>
<dbReference type="PROSITE" id="PS51007">
    <property type="entry name" value="CYTC"/>
    <property type="match status" value="1"/>
</dbReference>
<dbReference type="RefSeq" id="WP_093361753.1">
    <property type="nucleotide sequence ID" value="NZ_FOLG01000011.1"/>
</dbReference>
<feature type="domain" description="Cytochrome c" evidence="6">
    <location>
        <begin position="23"/>
        <end position="133"/>
    </location>
</feature>
<dbReference type="STRING" id="441112.SAMN04488094_1116"/>
<dbReference type="GO" id="GO:0020037">
    <property type="term" value="F:heme binding"/>
    <property type="evidence" value="ECO:0007669"/>
    <property type="project" value="InterPro"/>
</dbReference>
<evidence type="ECO:0000313" key="7">
    <source>
        <dbReference type="EMBL" id="SFC89794.1"/>
    </source>
</evidence>
<keyword evidence="3 4" id="KW-0408">Iron</keyword>
<evidence type="ECO:0000313" key="8">
    <source>
        <dbReference type="Proteomes" id="UP000198728"/>
    </source>
</evidence>
<evidence type="ECO:0000256" key="4">
    <source>
        <dbReference type="PROSITE-ProRule" id="PRU00433"/>
    </source>
</evidence>
<keyword evidence="2 4" id="KW-0479">Metal-binding</keyword>
<accession>A0A1I1MWH8</accession>
<feature type="chain" id="PRO_5011481108" evidence="5">
    <location>
        <begin position="23"/>
        <end position="135"/>
    </location>
</feature>
<gene>
    <name evidence="7" type="ORF">SAMN04488094_1116</name>
</gene>
<keyword evidence="5" id="KW-0732">Signal</keyword>
<name>A0A1I1MWH8_9RHOB</name>
<dbReference type="SUPFAM" id="SSF46626">
    <property type="entry name" value="Cytochrome c"/>
    <property type="match status" value="1"/>
</dbReference>
<dbReference type="GO" id="GO:0046872">
    <property type="term" value="F:metal ion binding"/>
    <property type="evidence" value="ECO:0007669"/>
    <property type="project" value="UniProtKB-KW"/>
</dbReference>
<dbReference type="InterPro" id="IPR009056">
    <property type="entry name" value="Cyt_c-like_dom"/>
</dbReference>
<organism evidence="7 8">
    <name type="scientific">Tropicimonas isoalkanivorans</name>
    <dbReference type="NCBI Taxonomy" id="441112"/>
    <lineage>
        <taxon>Bacteria</taxon>
        <taxon>Pseudomonadati</taxon>
        <taxon>Pseudomonadota</taxon>
        <taxon>Alphaproteobacteria</taxon>
        <taxon>Rhodobacterales</taxon>
        <taxon>Roseobacteraceae</taxon>
        <taxon>Tropicimonas</taxon>
    </lineage>
</organism>
<protein>
    <submittedName>
        <fullName evidence="7">Cytochrome c</fullName>
    </submittedName>
</protein>
<evidence type="ECO:0000256" key="2">
    <source>
        <dbReference type="ARBA" id="ARBA00022723"/>
    </source>
</evidence>
<dbReference type="Proteomes" id="UP000198728">
    <property type="component" value="Unassembled WGS sequence"/>
</dbReference>
<dbReference type="AlphaFoldDB" id="A0A1I1MWH8"/>
<dbReference type="Gene3D" id="1.10.760.10">
    <property type="entry name" value="Cytochrome c-like domain"/>
    <property type="match status" value="1"/>
</dbReference>
<dbReference type="EMBL" id="FOLG01000011">
    <property type="protein sequence ID" value="SFC89794.1"/>
    <property type="molecule type" value="Genomic_DNA"/>
</dbReference>
<keyword evidence="1 4" id="KW-0349">Heme</keyword>
<sequence length="135" mass="13510">MHPFAVAGVVLCAALQPATGLAGSEDAGQAVFAEACASCHGANAKGNGPHAAMLSVPVPDLTSFARRNDGDFDRARVVRLIDGREGLAAHGGPMPMFGGLLTGPSVVIDGPGGSPVTTTAPILAIVDWLASVQEP</sequence>
<dbReference type="OrthoDB" id="5514238at2"/>
<evidence type="ECO:0000256" key="1">
    <source>
        <dbReference type="ARBA" id="ARBA00022617"/>
    </source>
</evidence>